<evidence type="ECO:0000256" key="1">
    <source>
        <dbReference type="SAM" id="MobiDB-lite"/>
    </source>
</evidence>
<reference evidence="2 3" key="1">
    <citation type="journal article" date="2023" name="G3 (Bethesda)">
        <title>A chromosome-length genome assembly and annotation of blackberry (Rubus argutus, cv. 'Hillquist').</title>
        <authorList>
            <person name="Bruna T."/>
            <person name="Aryal R."/>
            <person name="Dudchenko O."/>
            <person name="Sargent D.J."/>
            <person name="Mead D."/>
            <person name="Buti M."/>
            <person name="Cavallini A."/>
            <person name="Hytonen T."/>
            <person name="Andres J."/>
            <person name="Pham M."/>
            <person name="Weisz D."/>
            <person name="Mascagni F."/>
            <person name="Usai G."/>
            <person name="Natali L."/>
            <person name="Bassil N."/>
            <person name="Fernandez G.E."/>
            <person name="Lomsadze A."/>
            <person name="Armour M."/>
            <person name="Olukolu B."/>
            <person name="Poorten T."/>
            <person name="Britton C."/>
            <person name="Davik J."/>
            <person name="Ashrafi H."/>
            <person name="Aiden E.L."/>
            <person name="Borodovsky M."/>
            <person name="Worthington M."/>
        </authorList>
    </citation>
    <scope>NUCLEOTIDE SEQUENCE [LARGE SCALE GENOMIC DNA]</scope>
    <source>
        <strain evidence="2">PI 553951</strain>
    </source>
</reference>
<comment type="caution">
    <text evidence="2">The sequence shown here is derived from an EMBL/GenBank/DDBJ whole genome shotgun (WGS) entry which is preliminary data.</text>
</comment>
<accession>A0AAW1Y1E7</accession>
<dbReference type="Proteomes" id="UP001457282">
    <property type="component" value="Unassembled WGS sequence"/>
</dbReference>
<dbReference type="AlphaFoldDB" id="A0AAW1Y1E7"/>
<feature type="region of interest" description="Disordered" evidence="1">
    <location>
        <begin position="91"/>
        <end position="165"/>
    </location>
</feature>
<proteinExistence type="predicted"/>
<sequence>MAPWFELGRAIELAEDRGEEINDYGGSSSISFGRDRLELRFGLKSKQTATGLSVQSHIPIENHEVPAPRIQTTISSKAVVIHDVAASLQTPPRLAVDQSQAGAPSIQSGSSLPSDTDVKPKLPSPSPLTAQPKPPQASSRHLPPLGPSPWSPFSSASPSITAGLL</sequence>
<evidence type="ECO:0000313" key="2">
    <source>
        <dbReference type="EMBL" id="KAK9942558.1"/>
    </source>
</evidence>
<feature type="compositionally biased region" description="Polar residues" evidence="1">
    <location>
        <begin position="97"/>
        <end position="114"/>
    </location>
</feature>
<keyword evidence="3" id="KW-1185">Reference proteome</keyword>
<organism evidence="2 3">
    <name type="scientific">Rubus argutus</name>
    <name type="common">Southern blackberry</name>
    <dbReference type="NCBI Taxonomy" id="59490"/>
    <lineage>
        <taxon>Eukaryota</taxon>
        <taxon>Viridiplantae</taxon>
        <taxon>Streptophyta</taxon>
        <taxon>Embryophyta</taxon>
        <taxon>Tracheophyta</taxon>
        <taxon>Spermatophyta</taxon>
        <taxon>Magnoliopsida</taxon>
        <taxon>eudicotyledons</taxon>
        <taxon>Gunneridae</taxon>
        <taxon>Pentapetalae</taxon>
        <taxon>rosids</taxon>
        <taxon>fabids</taxon>
        <taxon>Rosales</taxon>
        <taxon>Rosaceae</taxon>
        <taxon>Rosoideae</taxon>
        <taxon>Rosoideae incertae sedis</taxon>
        <taxon>Rubus</taxon>
    </lineage>
</organism>
<dbReference type="EMBL" id="JBEDUW010000002">
    <property type="protein sequence ID" value="KAK9942558.1"/>
    <property type="molecule type" value="Genomic_DNA"/>
</dbReference>
<gene>
    <name evidence="2" type="ORF">M0R45_008216</name>
</gene>
<evidence type="ECO:0000313" key="3">
    <source>
        <dbReference type="Proteomes" id="UP001457282"/>
    </source>
</evidence>
<protein>
    <submittedName>
        <fullName evidence="2">Uncharacterized protein</fullName>
    </submittedName>
</protein>
<name>A0AAW1Y1E7_RUBAR</name>